<reference evidence="2 3" key="1">
    <citation type="journal article" date="2013" name="Front. Plant Sci.">
        <title>The Reference Genome of the Halophytic Plant Eutrema salsugineum.</title>
        <authorList>
            <person name="Yang R."/>
            <person name="Jarvis D.E."/>
            <person name="Chen H."/>
            <person name="Beilstein M.A."/>
            <person name="Grimwood J."/>
            <person name="Jenkins J."/>
            <person name="Shu S."/>
            <person name="Prochnik S."/>
            <person name="Xin M."/>
            <person name="Ma C."/>
            <person name="Schmutz J."/>
            <person name="Wing R.A."/>
            <person name="Mitchell-Olds T."/>
            <person name="Schumaker K.S."/>
            <person name="Wang X."/>
        </authorList>
    </citation>
    <scope>NUCLEOTIDE SEQUENCE [LARGE SCALE GENOMIC DNA]</scope>
</reference>
<proteinExistence type="predicted"/>
<dbReference type="PANTHER" id="PTHR24414">
    <property type="entry name" value="F-BOX/KELCH-REPEAT PROTEIN SKIP4"/>
    <property type="match status" value="1"/>
</dbReference>
<dbReference type="OMA" id="IEWIGAV"/>
<dbReference type="InterPro" id="IPR037293">
    <property type="entry name" value="Gal_Oxidase_central_sf"/>
</dbReference>
<dbReference type="Proteomes" id="UP000030689">
    <property type="component" value="Unassembled WGS sequence"/>
</dbReference>
<organism evidence="2 3">
    <name type="scientific">Eutrema salsugineum</name>
    <name type="common">Saltwater cress</name>
    <name type="synonym">Sisymbrium salsugineum</name>
    <dbReference type="NCBI Taxonomy" id="72664"/>
    <lineage>
        <taxon>Eukaryota</taxon>
        <taxon>Viridiplantae</taxon>
        <taxon>Streptophyta</taxon>
        <taxon>Embryophyta</taxon>
        <taxon>Tracheophyta</taxon>
        <taxon>Spermatophyta</taxon>
        <taxon>Magnoliopsida</taxon>
        <taxon>eudicotyledons</taxon>
        <taxon>Gunneridae</taxon>
        <taxon>Pentapetalae</taxon>
        <taxon>rosids</taxon>
        <taxon>malvids</taxon>
        <taxon>Brassicales</taxon>
        <taxon>Brassicaceae</taxon>
        <taxon>Eutremeae</taxon>
        <taxon>Eutrema</taxon>
    </lineage>
</organism>
<gene>
    <name evidence="2" type="ORF">EUTSA_v10029391mg</name>
</gene>
<name>V4KL06_EUTSA</name>
<dbReference type="KEGG" id="eus:EUTSA_v10029391mg"/>
<evidence type="ECO:0000313" key="3">
    <source>
        <dbReference type="Proteomes" id="UP000030689"/>
    </source>
</evidence>
<accession>V4KL06</accession>
<feature type="domain" description="FKB95-like N-terminal Kelch" evidence="1">
    <location>
        <begin position="1"/>
        <end position="206"/>
    </location>
</feature>
<dbReference type="AlphaFoldDB" id="V4KL06"/>
<dbReference type="OrthoDB" id="45365at2759"/>
<sequence length="207" mass="23782">MKMARCGASASLIDRKVYVFGGCWDVADSLNWAEVFDLRTSTWEFLFVSTPKMPFEIRQSVVIDEKEVYAVDKDGQDFSFSPSNKPMFVENGKTDSKPGYRNDWCLIGNVLFCHGTGGKILWCLPKEFDWKEVKGLEKLQYYIPWGYDISKLCINSAENKIVIFWKARPQGPEIMELRSAEISVGERRGPEEWEVWGKIEWIGAVLS</sequence>
<dbReference type="InterPro" id="IPR057499">
    <property type="entry name" value="Kelch_FKB95"/>
</dbReference>
<dbReference type="Pfam" id="PF25210">
    <property type="entry name" value="Kelch_FKB95"/>
    <property type="match status" value="1"/>
</dbReference>
<protein>
    <recommendedName>
        <fullName evidence="1">FKB95-like N-terminal Kelch domain-containing protein</fullName>
    </recommendedName>
</protein>
<dbReference type="EMBL" id="KI517537">
    <property type="protein sequence ID" value="ESQ38565.1"/>
    <property type="molecule type" value="Genomic_DNA"/>
</dbReference>
<dbReference type="InterPro" id="IPR050354">
    <property type="entry name" value="F-box/kelch-repeat_ARATH"/>
</dbReference>
<dbReference type="Gramene" id="ESQ38565">
    <property type="protein sequence ID" value="ESQ38565"/>
    <property type="gene ID" value="EUTSA_v10029391mg"/>
</dbReference>
<evidence type="ECO:0000259" key="1">
    <source>
        <dbReference type="Pfam" id="PF25210"/>
    </source>
</evidence>
<dbReference type="InterPro" id="IPR015915">
    <property type="entry name" value="Kelch-typ_b-propeller"/>
</dbReference>
<evidence type="ECO:0000313" key="2">
    <source>
        <dbReference type="EMBL" id="ESQ38565.1"/>
    </source>
</evidence>
<dbReference type="SUPFAM" id="SSF117281">
    <property type="entry name" value="Kelch motif"/>
    <property type="match status" value="1"/>
</dbReference>
<dbReference type="PANTHER" id="PTHR24414:SF115">
    <property type="entry name" value="F-BOX DOMAIN-CONTAINING PROTEIN"/>
    <property type="match status" value="1"/>
</dbReference>
<dbReference type="eggNOG" id="KOG1072">
    <property type="taxonomic scope" value="Eukaryota"/>
</dbReference>
<keyword evidence="3" id="KW-1185">Reference proteome</keyword>
<feature type="non-terminal residue" evidence="2">
    <location>
        <position position="207"/>
    </location>
</feature>
<dbReference type="Gene3D" id="2.130.10.80">
    <property type="entry name" value="Galactose oxidase/kelch, beta-propeller"/>
    <property type="match status" value="1"/>
</dbReference>